<evidence type="ECO:0000256" key="3">
    <source>
        <dbReference type="SAM" id="Phobius"/>
    </source>
</evidence>
<dbReference type="AlphaFoldDB" id="A0A7J7NWP8"/>
<dbReference type="Pfam" id="PF13947">
    <property type="entry name" value="GUB_WAK_bind"/>
    <property type="match status" value="1"/>
</dbReference>
<feature type="transmembrane region" description="Helical" evidence="3">
    <location>
        <begin position="40"/>
        <end position="59"/>
    </location>
</feature>
<accession>A0A7J7NWP8</accession>
<keyword evidence="3" id="KW-0472">Membrane</keyword>
<protein>
    <recommendedName>
        <fullName evidence="4">Wall-associated receptor kinase galacturonan-binding domain-containing protein</fullName>
    </recommendedName>
</protein>
<dbReference type="PANTHER" id="PTHR33138">
    <property type="entry name" value="OS01G0690200 PROTEIN"/>
    <property type="match status" value="1"/>
</dbReference>
<sequence>MIIANETLKTIGIRGYLLKLGYPGSCRSTSRFFLVEGPRICIQFQLLVFIGAALLLLLLQVCTCSSECSESFKCGDDAYSYPFWGNNRPTSCGVHCFELDCRFTQTQIDINYQTCVVLNISEANQIMTIVRSDVLDLSYGGYYYLPTFLNDTTIYNTRFEYAFGTLNYTLFYGCPFNVSSESGGIYCYDVNGTRNSLYVTVDSVGSNQNTYECQGAILIPIVSTVPILVGVADPAHIAPTYTVLAFFIVIQQILIVASFIVLTVNNTEGTQSLYQTDSKDHTFASITFAVTYKHFTDASLKVASNTGGLGFLLLNEANQPIFTGHKPTIANSTEEAEGKCIS</sequence>
<evidence type="ECO:0000259" key="4">
    <source>
        <dbReference type="Pfam" id="PF13947"/>
    </source>
</evidence>
<keyword evidence="6" id="KW-1185">Reference proteome</keyword>
<evidence type="ECO:0000256" key="1">
    <source>
        <dbReference type="ARBA" id="ARBA00004167"/>
    </source>
</evidence>
<dbReference type="EMBL" id="JACGCM010000479">
    <property type="protein sequence ID" value="KAF6171490.1"/>
    <property type="molecule type" value="Genomic_DNA"/>
</dbReference>
<evidence type="ECO:0000256" key="2">
    <source>
        <dbReference type="ARBA" id="ARBA00022729"/>
    </source>
</evidence>
<name>A0A7J7NWP8_9MAGN</name>
<dbReference type="Proteomes" id="UP000541444">
    <property type="component" value="Unassembled WGS sequence"/>
</dbReference>
<proteinExistence type="predicted"/>
<dbReference type="InterPro" id="IPR025287">
    <property type="entry name" value="WAK_GUB"/>
</dbReference>
<dbReference type="GO" id="GO:0030247">
    <property type="term" value="F:polysaccharide binding"/>
    <property type="evidence" value="ECO:0007669"/>
    <property type="project" value="InterPro"/>
</dbReference>
<evidence type="ECO:0000313" key="6">
    <source>
        <dbReference type="Proteomes" id="UP000541444"/>
    </source>
</evidence>
<dbReference type="GO" id="GO:0016020">
    <property type="term" value="C:membrane"/>
    <property type="evidence" value="ECO:0007669"/>
    <property type="project" value="UniProtKB-SubCell"/>
</dbReference>
<keyword evidence="3" id="KW-1133">Transmembrane helix</keyword>
<evidence type="ECO:0000313" key="5">
    <source>
        <dbReference type="EMBL" id="KAF6171490.1"/>
    </source>
</evidence>
<comment type="subcellular location">
    <subcellularLocation>
        <location evidence="1">Membrane</location>
        <topology evidence="1">Single-pass membrane protein</topology>
    </subcellularLocation>
</comment>
<comment type="caution">
    <text evidence="5">The sequence shown here is derived from an EMBL/GenBank/DDBJ whole genome shotgun (WGS) entry which is preliminary data.</text>
</comment>
<dbReference type="PANTHER" id="PTHR33138:SF75">
    <property type="entry name" value="WALL-ASSOCIATED RECEPTOR KINASE GALACTURONAN-BINDING DOMAIN-CONTAINING PROTEIN"/>
    <property type="match status" value="1"/>
</dbReference>
<feature type="transmembrane region" description="Helical" evidence="3">
    <location>
        <begin position="241"/>
        <end position="264"/>
    </location>
</feature>
<keyword evidence="3" id="KW-0812">Transmembrane</keyword>
<organism evidence="5 6">
    <name type="scientific">Kingdonia uniflora</name>
    <dbReference type="NCBI Taxonomy" id="39325"/>
    <lineage>
        <taxon>Eukaryota</taxon>
        <taxon>Viridiplantae</taxon>
        <taxon>Streptophyta</taxon>
        <taxon>Embryophyta</taxon>
        <taxon>Tracheophyta</taxon>
        <taxon>Spermatophyta</taxon>
        <taxon>Magnoliopsida</taxon>
        <taxon>Ranunculales</taxon>
        <taxon>Circaeasteraceae</taxon>
        <taxon>Kingdonia</taxon>
    </lineage>
</organism>
<reference evidence="5 6" key="1">
    <citation type="journal article" date="2020" name="IScience">
        <title>Genome Sequencing of the Endangered Kingdonia uniflora (Circaeasteraceae, Ranunculales) Reveals Potential Mechanisms of Evolutionary Specialization.</title>
        <authorList>
            <person name="Sun Y."/>
            <person name="Deng T."/>
            <person name="Zhang A."/>
            <person name="Moore M.J."/>
            <person name="Landis J.B."/>
            <person name="Lin N."/>
            <person name="Zhang H."/>
            <person name="Zhang X."/>
            <person name="Huang J."/>
            <person name="Zhang X."/>
            <person name="Sun H."/>
            <person name="Wang H."/>
        </authorList>
    </citation>
    <scope>NUCLEOTIDE SEQUENCE [LARGE SCALE GENOMIC DNA]</scope>
    <source>
        <strain evidence="5">TB1705</strain>
        <tissue evidence="5">Leaf</tissue>
    </source>
</reference>
<keyword evidence="2" id="KW-0732">Signal</keyword>
<gene>
    <name evidence="5" type="ORF">GIB67_018014</name>
</gene>
<dbReference type="OrthoDB" id="1303655at2759"/>
<feature type="domain" description="Wall-associated receptor kinase galacturonan-binding" evidence="4">
    <location>
        <begin position="68"/>
        <end position="131"/>
    </location>
</feature>